<dbReference type="EMBL" id="LT907979">
    <property type="protein sequence ID" value="SOB74441.1"/>
    <property type="molecule type" value="Genomic_DNA"/>
</dbReference>
<sequence>MDSSEENILSILPEEVLEHILSFCGTYNAVNVAVCKDFKRIAPKIHPLVHLNYLLSRDELPTGLDSLQEDFCKVADMVQEAIHMQLLYILDTYEIYVPCNLCEVGVRLGLVKVLYWARSNEHRKERYPWYSNVLNSDPDVLEWTRKQETVKIDLQPWFSGSFDGDEVNW</sequence>
<evidence type="ECO:0008006" key="3">
    <source>
        <dbReference type="Google" id="ProtNLM"/>
    </source>
</evidence>
<proteinExistence type="predicted"/>
<organism evidence="1">
    <name type="scientific">Cedratvirus lausannensis</name>
    <dbReference type="NCBI Taxonomy" id="2023205"/>
    <lineage>
        <taxon>Viruses</taxon>
        <taxon>Pithoviruses</taxon>
        <taxon>Orthocedratvirinae</taxon>
        <taxon>Alphacedratvirus</taxon>
        <taxon>Alphacedratvirus francolausannense</taxon>
    </lineage>
</organism>
<gene>
    <name evidence="1" type="ORF">BQ9231_00558</name>
</gene>
<dbReference type="InterPro" id="IPR036047">
    <property type="entry name" value="F-box-like_dom_sf"/>
</dbReference>
<reference evidence="1" key="1">
    <citation type="submission" date="2017-08" db="EMBL/GenBank/DDBJ databases">
        <authorList>
            <person name="de Groot N.N."/>
        </authorList>
    </citation>
    <scope>NUCLEOTIDE SEQUENCE</scope>
</reference>
<dbReference type="CDD" id="cd09917">
    <property type="entry name" value="F-box_SF"/>
    <property type="match status" value="1"/>
</dbReference>
<evidence type="ECO:0000313" key="2">
    <source>
        <dbReference type="Proteomes" id="UP000274850"/>
    </source>
</evidence>
<accession>A0A285PXT4</accession>
<name>A0A285PXT4_9VIRU</name>
<evidence type="ECO:0000313" key="1">
    <source>
        <dbReference type="EMBL" id="SOB74441.1"/>
    </source>
</evidence>
<dbReference type="SUPFAM" id="SSF81383">
    <property type="entry name" value="F-box domain"/>
    <property type="match status" value="1"/>
</dbReference>
<keyword evidence="2" id="KW-1185">Reference proteome</keyword>
<protein>
    <recommendedName>
        <fullName evidence="3">F-box domain-containing protein</fullName>
    </recommendedName>
</protein>
<dbReference type="Proteomes" id="UP000274850">
    <property type="component" value="Segment"/>
</dbReference>